<dbReference type="Proteomes" id="UP000002287">
    <property type="component" value="Plasmid pBVIE01"/>
</dbReference>
<reference evidence="1 2" key="1">
    <citation type="submission" date="2007-03" db="EMBL/GenBank/DDBJ databases">
        <title>Complete sequence of plasmid pBVIE01 of Burkholderia vietnamiensis G4.</title>
        <authorList>
            <consortium name="US DOE Joint Genome Institute"/>
            <person name="Copeland A."/>
            <person name="Lucas S."/>
            <person name="Lapidus A."/>
            <person name="Barry K."/>
            <person name="Detter J.C."/>
            <person name="Glavina del Rio T."/>
            <person name="Hammon N."/>
            <person name="Israni S."/>
            <person name="Dalin E."/>
            <person name="Tice H."/>
            <person name="Pitluck S."/>
            <person name="Chain P."/>
            <person name="Malfatti S."/>
            <person name="Shin M."/>
            <person name="Vergez L."/>
            <person name="Schmutz J."/>
            <person name="Larimer F."/>
            <person name="Land M."/>
            <person name="Hauser L."/>
            <person name="Kyrpides N."/>
            <person name="Tiedje J."/>
            <person name="Richardson P."/>
        </authorList>
    </citation>
    <scope>NUCLEOTIDE SEQUENCE [LARGE SCALE GENOMIC DNA]</scope>
    <source>
        <strain evidence="2">G4 / LMG 22486</strain>
        <plasmid evidence="1 2">pBVIE01</plasmid>
    </source>
</reference>
<dbReference type="HOGENOM" id="CLU_169539_0_0_4"/>
<dbReference type="AlphaFoldDB" id="A4JU00"/>
<sequence>MASGSLVASVLDNGYRMKIDADVERGIELLALCQKLQSEKDGVERPDPFAIEKSKALDQFSMDVNTAITNMAALRKLLPQMLSLAELGRKLANEGKITVDHGEDYSSAALRFVRDEHGLA</sequence>
<dbReference type="KEGG" id="bvi:Bcep1808_6866"/>
<geneLocation type="plasmid" evidence="1 2">
    <name>pBVIE01</name>
</geneLocation>
<proteinExistence type="predicted"/>
<accession>A4JU00</accession>
<dbReference type="EMBL" id="CP000617">
    <property type="protein sequence ID" value="ABO59753.1"/>
    <property type="molecule type" value="Genomic_DNA"/>
</dbReference>
<keyword evidence="1" id="KW-0614">Plasmid</keyword>
<organism evidence="1 2">
    <name type="scientific">Burkholderia vietnamiensis (strain G4 / LMG 22486)</name>
    <name type="common">Burkholderia cepacia (strain R1808)</name>
    <dbReference type="NCBI Taxonomy" id="269482"/>
    <lineage>
        <taxon>Bacteria</taxon>
        <taxon>Pseudomonadati</taxon>
        <taxon>Pseudomonadota</taxon>
        <taxon>Betaproteobacteria</taxon>
        <taxon>Burkholderiales</taxon>
        <taxon>Burkholderiaceae</taxon>
        <taxon>Burkholderia</taxon>
        <taxon>Burkholderia cepacia complex</taxon>
    </lineage>
</organism>
<evidence type="ECO:0000313" key="1">
    <source>
        <dbReference type="EMBL" id="ABO59753.1"/>
    </source>
</evidence>
<evidence type="ECO:0000313" key="2">
    <source>
        <dbReference type="Proteomes" id="UP000002287"/>
    </source>
</evidence>
<name>A4JU00_BURVG</name>
<protein>
    <submittedName>
        <fullName evidence="1">Uncharacterized protein</fullName>
    </submittedName>
</protein>
<gene>
    <name evidence="1" type="ordered locus">Bcep1808_6866</name>
</gene>